<feature type="compositionally biased region" description="Pro residues" evidence="1">
    <location>
        <begin position="19"/>
        <end position="30"/>
    </location>
</feature>
<keyword evidence="4" id="KW-1185">Reference proteome</keyword>
<dbReference type="Pfam" id="PF14111">
    <property type="entry name" value="DUF4283"/>
    <property type="match status" value="1"/>
</dbReference>
<protein>
    <recommendedName>
        <fullName evidence="2">DUF4283 domain-containing protein</fullName>
    </recommendedName>
</protein>
<evidence type="ECO:0000313" key="3">
    <source>
        <dbReference type="EMBL" id="KZV41985.1"/>
    </source>
</evidence>
<dbReference type="AlphaFoldDB" id="A0A2Z7C4Y6"/>
<evidence type="ECO:0000313" key="4">
    <source>
        <dbReference type="Proteomes" id="UP000250235"/>
    </source>
</evidence>
<organism evidence="3 4">
    <name type="scientific">Dorcoceras hygrometricum</name>
    <dbReference type="NCBI Taxonomy" id="472368"/>
    <lineage>
        <taxon>Eukaryota</taxon>
        <taxon>Viridiplantae</taxon>
        <taxon>Streptophyta</taxon>
        <taxon>Embryophyta</taxon>
        <taxon>Tracheophyta</taxon>
        <taxon>Spermatophyta</taxon>
        <taxon>Magnoliopsida</taxon>
        <taxon>eudicotyledons</taxon>
        <taxon>Gunneridae</taxon>
        <taxon>Pentapetalae</taxon>
        <taxon>asterids</taxon>
        <taxon>lamiids</taxon>
        <taxon>Lamiales</taxon>
        <taxon>Gesneriaceae</taxon>
        <taxon>Didymocarpoideae</taxon>
        <taxon>Trichosporeae</taxon>
        <taxon>Loxocarpinae</taxon>
        <taxon>Dorcoceras</taxon>
    </lineage>
</organism>
<dbReference type="EMBL" id="KQ999311">
    <property type="protein sequence ID" value="KZV41985.1"/>
    <property type="molecule type" value="Genomic_DNA"/>
</dbReference>
<name>A0A2Z7C4Y6_9LAMI</name>
<proteinExistence type="predicted"/>
<dbReference type="InterPro" id="IPR025558">
    <property type="entry name" value="DUF4283"/>
</dbReference>
<dbReference type="Proteomes" id="UP000250235">
    <property type="component" value="Unassembled WGS sequence"/>
</dbReference>
<dbReference type="PANTHER" id="PTHR31286:SF179">
    <property type="entry name" value="RNASE H TYPE-1 DOMAIN-CONTAINING PROTEIN"/>
    <property type="match status" value="1"/>
</dbReference>
<feature type="region of interest" description="Disordered" evidence="1">
    <location>
        <begin position="1"/>
        <end position="42"/>
    </location>
</feature>
<dbReference type="OrthoDB" id="1751950at2759"/>
<evidence type="ECO:0000259" key="2">
    <source>
        <dbReference type="Pfam" id="PF14111"/>
    </source>
</evidence>
<dbReference type="InterPro" id="IPR040256">
    <property type="entry name" value="At4g02000-like"/>
</dbReference>
<feature type="domain" description="DUF4283" evidence="2">
    <location>
        <begin position="99"/>
        <end position="174"/>
    </location>
</feature>
<accession>A0A2Z7C4Y6</accession>
<evidence type="ECO:0000256" key="1">
    <source>
        <dbReference type="SAM" id="MobiDB-lite"/>
    </source>
</evidence>
<sequence length="583" mass="65333">MHVNDPVAFPPLFAASPTAAPPPPTGPPPKPPDEHGSSNSRTYAEAFIDSSPRTKRKSFMEYGHGEQIQAKEIVMFRNTPSIQFSSDEVLDMGRAYPFALIGKFSGGWPSRDHIMKAFADLELAGPYSIKFLRPGFLFLDFKLEEDMSRIWSKGRWFICGHLLRILKWTPHFDYSKESSIVPVWVRFPDLPIPMFERSRLFSLANIIGKPLKMDELTSKAERLTFARVCVEVDLLKPLQEKVYLLFGSNPVEQRVVYENLPKYCLDCHHVGHDVQECYAFGKNPRPDRKKPAKRDLRDVLIQKRQNENQETYKNTEDGMQENTGNVWRAVNKRGTGLNINEPRTILKRQPNLEGNNINQFAALNEDAGFDLGDEQEVENEKSNGSEQMNENEINAVGAPGDGNIYIQEPLLIETGNEVEDPPSTQPLAHHTDVLDPISLAVCQLNKIATSLESFQSSDDSQQVEKAHSNLFTGAVDDVDHNASKLCDKEQMMAAAMASRELALTQMGDGMPTCTAQKTFEDNLDAEIGADYPENENQVEVPKGTLQRSLSAGNLKLKGPVITHRVVTRSHTRSQGTSSSKSYQ</sequence>
<reference evidence="3 4" key="1">
    <citation type="journal article" date="2015" name="Proc. Natl. Acad. Sci. U.S.A.">
        <title>The resurrection genome of Boea hygrometrica: A blueprint for survival of dehydration.</title>
        <authorList>
            <person name="Xiao L."/>
            <person name="Yang G."/>
            <person name="Zhang L."/>
            <person name="Yang X."/>
            <person name="Zhao S."/>
            <person name="Ji Z."/>
            <person name="Zhou Q."/>
            <person name="Hu M."/>
            <person name="Wang Y."/>
            <person name="Chen M."/>
            <person name="Xu Y."/>
            <person name="Jin H."/>
            <person name="Xiao X."/>
            <person name="Hu G."/>
            <person name="Bao F."/>
            <person name="Hu Y."/>
            <person name="Wan P."/>
            <person name="Li L."/>
            <person name="Deng X."/>
            <person name="Kuang T."/>
            <person name="Xiang C."/>
            <person name="Zhu J.K."/>
            <person name="Oliver M.J."/>
            <person name="He Y."/>
        </authorList>
    </citation>
    <scope>NUCLEOTIDE SEQUENCE [LARGE SCALE GENOMIC DNA]</scope>
    <source>
        <strain evidence="4">cv. XS01</strain>
    </source>
</reference>
<gene>
    <name evidence="3" type="ORF">F511_16933</name>
</gene>
<dbReference type="PANTHER" id="PTHR31286">
    <property type="entry name" value="GLYCINE-RICH CELL WALL STRUCTURAL PROTEIN 1.8-LIKE"/>
    <property type="match status" value="1"/>
</dbReference>